<dbReference type="GeneID" id="94353347"/>
<dbReference type="InterPro" id="IPR041188">
    <property type="entry name" value="HTH_ABP1_N"/>
</dbReference>
<gene>
    <name evidence="4" type="ORF">CCR75_009637</name>
</gene>
<dbReference type="Pfam" id="PF18107">
    <property type="entry name" value="HTH_ABP1_N"/>
    <property type="match status" value="1"/>
</dbReference>
<protein>
    <recommendedName>
        <fullName evidence="3">HTH CENPB-type domain-containing protein</fullName>
    </recommendedName>
</protein>
<keyword evidence="5" id="KW-1185">Reference proteome</keyword>
<dbReference type="InterPro" id="IPR009057">
    <property type="entry name" value="Homeodomain-like_sf"/>
</dbReference>
<evidence type="ECO:0000313" key="4">
    <source>
        <dbReference type="EMBL" id="TDH71633.1"/>
    </source>
</evidence>
<dbReference type="Pfam" id="PF03221">
    <property type="entry name" value="HTH_Tnp_Tc5"/>
    <property type="match status" value="1"/>
</dbReference>
<dbReference type="AlphaFoldDB" id="A0A976FRP2"/>
<feature type="coiled-coil region" evidence="2">
    <location>
        <begin position="368"/>
        <end position="421"/>
    </location>
</feature>
<dbReference type="OrthoDB" id="106662at2759"/>
<reference evidence="4 5" key="1">
    <citation type="journal article" date="2021" name="Genome Biol.">
        <title>AFLAP: assembly-free linkage analysis pipeline using k-mers from genome sequencing data.</title>
        <authorList>
            <person name="Fletcher K."/>
            <person name="Zhang L."/>
            <person name="Gil J."/>
            <person name="Han R."/>
            <person name="Cavanaugh K."/>
            <person name="Michelmore R."/>
        </authorList>
    </citation>
    <scope>NUCLEOTIDE SEQUENCE [LARGE SCALE GENOMIC DNA]</scope>
    <source>
        <strain evidence="4 5">SF5</strain>
    </source>
</reference>
<evidence type="ECO:0000259" key="3">
    <source>
        <dbReference type="PROSITE" id="PS51253"/>
    </source>
</evidence>
<feature type="domain" description="HTH CENPB-type" evidence="3">
    <location>
        <begin position="63"/>
        <end position="144"/>
    </location>
</feature>
<dbReference type="GO" id="GO:0003677">
    <property type="term" value="F:DNA binding"/>
    <property type="evidence" value="ECO:0007669"/>
    <property type="project" value="UniProtKB-KW"/>
</dbReference>
<dbReference type="PROSITE" id="PS51253">
    <property type="entry name" value="HTH_CENPB"/>
    <property type="match status" value="1"/>
</dbReference>
<dbReference type="SUPFAM" id="SSF46689">
    <property type="entry name" value="Homeodomain-like"/>
    <property type="match status" value="2"/>
</dbReference>
<evidence type="ECO:0000256" key="2">
    <source>
        <dbReference type="SAM" id="Coils"/>
    </source>
</evidence>
<evidence type="ECO:0000313" key="5">
    <source>
        <dbReference type="Proteomes" id="UP000294530"/>
    </source>
</evidence>
<name>A0A976FRP2_BRELC</name>
<evidence type="ECO:0000256" key="1">
    <source>
        <dbReference type="ARBA" id="ARBA00023125"/>
    </source>
</evidence>
<dbReference type="InterPro" id="IPR006600">
    <property type="entry name" value="HTH_CenpB_DNA-bd_dom"/>
</dbReference>
<proteinExistence type="predicted"/>
<dbReference type="Gene3D" id="1.10.10.60">
    <property type="entry name" value="Homeodomain-like"/>
    <property type="match status" value="2"/>
</dbReference>
<comment type="caution">
    <text evidence="4">The sequence shown here is derived from an EMBL/GenBank/DDBJ whole genome shotgun (WGS) entry which is preliminary data.</text>
</comment>
<dbReference type="PANTHER" id="PTHR37558">
    <property type="entry name" value="HTH CENPB-TYPE DOMAIN-CONTAINING PROTEIN"/>
    <property type="match status" value="1"/>
</dbReference>
<sequence length="436" mass="49806">MAISRHHLTILEKNQLRAHHRERPDLTQEQLREWIHGNFGKWIGRSTIGKLVSTPDEVCANPLAKRVQSGRYPEMEAELFNYIMTMQSEEPGDEPLRDDHSICSEGPLWIKANEILKRTKGSNQSVSLGWVQRFKKRHGLHRSQRIVKKHRTMENALKDDGASDPILNTALEPKYEDASLFNCTPEDRRNEDEAIHDNVAMIPLAPKSGTMGPNVKRKHFVAANDILLLSHVLDTKPWTFANFMDGWQQVCDQLRQHVDFNLDKTAGACQARVVLLLDHLRAGNVMALQKSGTMDEYERKHELLLQVQAMVDAHNESQEQFRNQSGSFLRSSHITQHEAAVVKVGEVAAAIAATEAAGEVERDGQRRLDLLEIKMERELAEQRRYADEQVRQLERLQRAQLEAQQNQHAQLLAAIQQQQIMMLDLMKSVATNLKKD</sequence>
<dbReference type="KEGG" id="blac:94353347"/>
<keyword evidence="2" id="KW-0175">Coiled coil</keyword>
<keyword evidence="1" id="KW-0238">DNA-binding</keyword>
<dbReference type="EMBL" id="SHOA02000015">
    <property type="protein sequence ID" value="TDH71633.1"/>
    <property type="molecule type" value="Genomic_DNA"/>
</dbReference>
<dbReference type="PANTHER" id="PTHR37558:SF1">
    <property type="entry name" value="HTH CENPB-TYPE DOMAIN-CONTAINING PROTEIN"/>
    <property type="match status" value="1"/>
</dbReference>
<accession>A0A976FRP2</accession>
<dbReference type="Proteomes" id="UP000294530">
    <property type="component" value="Unassembled WGS sequence"/>
</dbReference>
<dbReference type="RefSeq" id="XP_067821132.1">
    <property type="nucleotide sequence ID" value="XM_067967676.1"/>
</dbReference>
<organism evidence="4 5">
    <name type="scientific">Bremia lactucae</name>
    <name type="common">Lettuce downy mildew</name>
    <dbReference type="NCBI Taxonomy" id="4779"/>
    <lineage>
        <taxon>Eukaryota</taxon>
        <taxon>Sar</taxon>
        <taxon>Stramenopiles</taxon>
        <taxon>Oomycota</taxon>
        <taxon>Peronosporomycetes</taxon>
        <taxon>Peronosporales</taxon>
        <taxon>Peronosporaceae</taxon>
        <taxon>Bremia</taxon>
    </lineage>
</organism>